<dbReference type="SUPFAM" id="SSF46785">
    <property type="entry name" value="Winged helix' DNA-binding domain"/>
    <property type="match status" value="2"/>
</dbReference>
<dbReference type="InterPro" id="IPR036388">
    <property type="entry name" value="WH-like_DNA-bd_sf"/>
</dbReference>
<evidence type="ECO:0000256" key="1">
    <source>
        <dbReference type="ARBA" id="ARBA00023015"/>
    </source>
</evidence>
<evidence type="ECO:0000259" key="4">
    <source>
        <dbReference type="PROSITE" id="PS50995"/>
    </source>
</evidence>
<evidence type="ECO:0000313" key="5">
    <source>
        <dbReference type="EMBL" id="SCL34834.1"/>
    </source>
</evidence>
<dbReference type="Pfam" id="PF12802">
    <property type="entry name" value="MarR_2"/>
    <property type="match status" value="1"/>
</dbReference>
<evidence type="ECO:0000313" key="6">
    <source>
        <dbReference type="Proteomes" id="UP000199413"/>
    </source>
</evidence>
<dbReference type="InterPro" id="IPR036390">
    <property type="entry name" value="WH_DNA-bd_sf"/>
</dbReference>
<dbReference type="Proteomes" id="UP000199413">
    <property type="component" value="Unassembled WGS sequence"/>
</dbReference>
<dbReference type="GO" id="GO:0006950">
    <property type="term" value="P:response to stress"/>
    <property type="evidence" value="ECO:0007669"/>
    <property type="project" value="TreeGrafter"/>
</dbReference>
<accession>A0A1C6SZ31</accession>
<dbReference type="GO" id="GO:0003700">
    <property type="term" value="F:DNA-binding transcription factor activity"/>
    <property type="evidence" value="ECO:0007669"/>
    <property type="project" value="InterPro"/>
</dbReference>
<name>A0A1C6SZ31_9ACTN</name>
<gene>
    <name evidence="5" type="ORF">GA0070624_5094</name>
</gene>
<dbReference type="EMBL" id="FMHV01000002">
    <property type="protein sequence ID" value="SCL34834.1"/>
    <property type="molecule type" value="Genomic_DNA"/>
</dbReference>
<keyword evidence="2 5" id="KW-0238">DNA-binding</keyword>
<dbReference type="PANTHER" id="PTHR33164:SF64">
    <property type="entry name" value="TRANSCRIPTIONAL REGULATOR SLYA"/>
    <property type="match status" value="1"/>
</dbReference>
<keyword evidence="6" id="KW-1185">Reference proteome</keyword>
<evidence type="ECO:0000256" key="2">
    <source>
        <dbReference type="ARBA" id="ARBA00023125"/>
    </source>
</evidence>
<dbReference type="PANTHER" id="PTHR33164">
    <property type="entry name" value="TRANSCRIPTIONAL REGULATOR, MARR FAMILY"/>
    <property type="match status" value="1"/>
</dbReference>
<dbReference type="AlphaFoldDB" id="A0A1C6SZ31"/>
<dbReference type="Gene3D" id="1.10.10.10">
    <property type="entry name" value="Winged helix-like DNA-binding domain superfamily/Winged helix DNA-binding domain"/>
    <property type="match status" value="2"/>
</dbReference>
<dbReference type="GO" id="GO:0003677">
    <property type="term" value="F:DNA binding"/>
    <property type="evidence" value="ECO:0007669"/>
    <property type="project" value="UniProtKB-KW"/>
</dbReference>
<keyword evidence="1" id="KW-0805">Transcription regulation</keyword>
<keyword evidence="3" id="KW-0804">Transcription</keyword>
<sequence length="284" mass="29540">MDRAVGPLGLTHAQYSLLGSLYGLNRQARQPSQRELANYAGLDPVFVSKLVKALSAAGLITRTDHADDTRAFQLSLTERGQAVIQQAIGIVHALQAELTAPIGGPHGARNRELVATLTTLLGAAPGTAEGSTTMVQPSTAPPPLTGQAVAEAQGALAALMAAVLDGSGISPTEYVTMRAVALRGPWDGPDTLAAFLADQPQLNLNATTAARLVEGLQQHGLITTGETVTLTAAGADTQARLTARLAPVTADLYAGFDDDDLAAAQRVLAALTERAQELRRRTQD</sequence>
<dbReference type="SMART" id="SM00347">
    <property type="entry name" value="HTH_MARR"/>
    <property type="match status" value="2"/>
</dbReference>
<protein>
    <submittedName>
        <fullName evidence="5">DNA-binding transcriptional regulator, MarR family</fullName>
    </submittedName>
</protein>
<evidence type="ECO:0000256" key="3">
    <source>
        <dbReference type="ARBA" id="ARBA00023163"/>
    </source>
</evidence>
<proteinExistence type="predicted"/>
<organism evidence="5 6">
    <name type="scientific">Micromonospora rhizosphaerae</name>
    <dbReference type="NCBI Taxonomy" id="568872"/>
    <lineage>
        <taxon>Bacteria</taxon>
        <taxon>Bacillati</taxon>
        <taxon>Actinomycetota</taxon>
        <taxon>Actinomycetes</taxon>
        <taxon>Micromonosporales</taxon>
        <taxon>Micromonosporaceae</taxon>
        <taxon>Micromonospora</taxon>
    </lineage>
</organism>
<dbReference type="InterPro" id="IPR000835">
    <property type="entry name" value="HTH_MarR-typ"/>
</dbReference>
<dbReference type="PROSITE" id="PS50995">
    <property type="entry name" value="HTH_MARR_2"/>
    <property type="match status" value="1"/>
</dbReference>
<feature type="domain" description="HTH marR-type" evidence="4">
    <location>
        <begin position="1"/>
        <end position="122"/>
    </location>
</feature>
<dbReference type="InterPro" id="IPR039422">
    <property type="entry name" value="MarR/SlyA-like"/>
</dbReference>
<reference evidence="6" key="1">
    <citation type="submission" date="2016-06" db="EMBL/GenBank/DDBJ databases">
        <authorList>
            <person name="Varghese N."/>
            <person name="Submissions Spin"/>
        </authorList>
    </citation>
    <scope>NUCLEOTIDE SEQUENCE [LARGE SCALE GENOMIC DNA]</scope>
    <source>
        <strain evidence="6">DSM 45431</strain>
    </source>
</reference>